<reference evidence="1 2" key="1">
    <citation type="journal article" date="2023" name="Ecotoxicol. Environ. Saf.">
        <title>Mercury remediation potential of mercury-resistant strain Rheinheimera metallidurans sp. nov. isolated from a municipal waste dumping site.</title>
        <authorList>
            <person name="Yadav V."/>
            <person name="Manjhi A."/>
            <person name="Vadakedath N."/>
        </authorList>
    </citation>
    <scope>NUCLEOTIDE SEQUENCE [LARGE SCALE GENOMIC DNA]</scope>
    <source>
        <strain evidence="1 2">E-49</strain>
    </source>
</reference>
<organism evidence="1 2">
    <name type="scientific">Rheinheimera muenzenbergensis</name>
    <dbReference type="NCBI Taxonomy" id="1193628"/>
    <lineage>
        <taxon>Bacteria</taxon>
        <taxon>Pseudomonadati</taxon>
        <taxon>Pseudomonadota</taxon>
        <taxon>Gammaproteobacteria</taxon>
        <taxon>Chromatiales</taxon>
        <taxon>Chromatiaceae</taxon>
        <taxon>Rheinheimera</taxon>
    </lineage>
</organism>
<comment type="caution">
    <text evidence="1">The sequence shown here is derived from an EMBL/GenBank/DDBJ whole genome shotgun (WGS) entry which is preliminary data.</text>
</comment>
<gene>
    <name evidence="1" type="ORF">MN202_08655</name>
</gene>
<sequence>MGHSGIAQSAKLSADEVSSLQAAYSVCSAAEQFFRYAATQVANSNLRYKFLQLTKLHLNAAQRLAQTCATADTISQQRSTLSTVKSWYQHQAATLAEQSTQHTMLAELAALLQQQIRSLRQLTAGLHNREIKIELAQLVAELQICSDQLQPLLKVLPPSRK</sequence>
<evidence type="ECO:0000313" key="1">
    <source>
        <dbReference type="EMBL" id="MEH8017301.1"/>
    </source>
</evidence>
<name>A0ABU8C6K4_9GAMM</name>
<evidence type="ECO:0000313" key="2">
    <source>
        <dbReference type="Proteomes" id="UP001375382"/>
    </source>
</evidence>
<protein>
    <recommendedName>
        <fullName evidence="3">DUF2383 domain-containing protein</fullName>
    </recommendedName>
</protein>
<evidence type="ECO:0008006" key="3">
    <source>
        <dbReference type="Google" id="ProtNLM"/>
    </source>
</evidence>
<proteinExistence type="predicted"/>
<accession>A0ABU8C6K4</accession>
<dbReference type="EMBL" id="JALAAR010000006">
    <property type="protein sequence ID" value="MEH8017301.1"/>
    <property type="molecule type" value="Genomic_DNA"/>
</dbReference>
<keyword evidence="2" id="KW-1185">Reference proteome</keyword>
<dbReference type="Proteomes" id="UP001375382">
    <property type="component" value="Unassembled WGS sequence"/>
</dbReference>